<dbReference type="InterPro" id="IPR001048">
    <property type="entry name" value="Asp/Glu/Uridylate_kinase"/>
</dbReference>
<evidence type="ECO:0000256" key="2">
    <source>
        <dbReference type="SAM" id="MobiDB-lite"/>
    </source>
</evidence>
<dbReference type="InterPro" id="IPR018042">
    <property type="entry name" value="Aspartate_kinase_CS"/>
</dbReference>
<dbReference type="Gene3D" id="3.30.70.260">
    <property type="match status" value="2"/>
</dbReference>
<dbReference type="EMBL" id="BRPK01000006">
    <property type="protein sequence ID" value="GLB38858.1"/>
    <property type="molecule type" value="Genomic_DNA"/>
</dbReference>
<feature type="region of interest" description="Disordered" evidence="2">
    <location>
        <begin position="173"/>
        <end position="214"/>
    </location>
</feature>
<evidence type="ECO:0000313" key="5">
    <source>
        <dbReference type="Proteomes" id="UP001063166"/>
    </source>
</evidence>
<name>A0A9P3UMP3_LYOSH</name>
<dbReference type="GO" id="GO:0009089">
    <property type="term" value="P:lysine biosynthetic process via diaminopimelate"/>
    <property type="evidence" value="ECO:0007669"/>
    <property type="project" value="TreeGrafter"/>
</dbReference>
<dbReference type="SUPFAM" id="SSF53633">
    <property type="entry name" value="Carbamate kinase-like"/>
    <property type="match status" value="1"/>
</dbReference>
<proteinExistence type="inferred from homology"/>
<evidence type="ECO:0000259" key="3">
    <source>
        <dbReference type="Pfam" id="PF00696"/>
    </source>
</evidence>
<dbReference type="PANTHER" id="PTHR21499">
    <property type="entry name" value="ASPARTATE KINASE"/>
    <property type="match status" value="1"/>
</dbReference>
<dbReference type="Gene3D" id="3.40.1160.10">
    <property type="entry name" value="Acetylglutamate kinase-like"/>
    <property type="match status" value="1"/>
</dbReference>
<comment type="caution">
    <text evidence="4">The sequence shown here is derived from an EMBL/GenBank/DDBJ whole genome shotgun (WGS) entry which is preliminary data.</text>
</comment>
<evidence type="ECO:0000256" key="1">
    <source>
        <dbReference type="ARBA" id="ARBA00010122"/>
    </source>
</evidence>
<dbReference type="Pfam" id="PF00696">
    <property type="entry name" value="AA_kinase"/>
    <property type="match status" value="1"/>
</dbReference>
<dbReference type="OrthoDB" id="4323675at2759"/>
<accession>A0A9P3UMP3</accession>
<dbReference type="PANTHER" id="PTHR21499:SF59">
    <property type="entry name" value="ASPARTOKINASE"/>
    <property type="match status" value="1"/>
</dbReference>
<comment type="similarity">
    <text evidence="1">Belongs to the aspartokinase family.</text>
</comment>
<reference evidence="4" key="1">
    <citation type="submission" date="2022-07" db="EMBL/GenBank/DDBJ databases">
        <title>The genome of Lyophyllum shimeji provides insight into the initial evolution of ectomycorrhizal fungal genome.</title>
        <authorList>
            <person name="Kobayashi Y."/>
            <person name="Shibata T."/>
            <person name="Hirakawa H."/>
            <person name="Shigenobu S."/>
            <person name="Nishiyama T."/>
            <person name="Yamada A."/>
            <person name="Hasebe M."/>
            <person name="Kawaguchi M."/>
        </authorList>
    </citation>
    <scope>NUCLEOTIDE SEQUENCE</scope>
    <source>
        <strain evidence="4">AT787</strain>
    </source>
</reference>
<dbReference type="SUPFAM" id="SSF55021">
    <property type="entry name" value="ACT-like"/>
    <property type="match status" value="1"/>
</dbReference>
<evidence type="ECO:0000313" key="4">
    <source>
        <dbReference type="EMBL" id="GLB38858.1"/>
    </source>
</evidence>
<dbReference type="PROSITE" id="PS00324">
    <property type="entry name" value="ASPARTOKINASE"/>
    <property type="match status" value="1"/>
</dbReference>
<dbReference type="InterPro" id="IPR036393">
    <property type="entry name" value="AceGlu_kinase-like_sf"/>
</dbReference>
<sequence length="667" mass="71415">MRLIPSSIRSQMSGFLDIPAMRYAAGKPAPSAPEAPHKKENASSFLQPLSKLDLSFNSPPDFADDPSLISRVADCGLDDTSVPLAENMRRTYVVLKFGGTSVAKHLPSIVDLITPSQLVSQGRVAILVCSAQSYTVKAEGTTQCLLAAIDAALQPSESRPDISGTQTADFIDKPVASELMTPPPTPPRSGSPSRPQHASLPALDTSNSTDPSPRTIVEGIFQRHCKGARSVILQPSLVARNNDMSTNDAILTRLEEELRTDCDRVIRLLTAVETLREISPRTRDMIVSVGELMACRTAVAAFHSRGIAARLLDLTDLDISRCRGVVSDASLPDHHRGGQALDQASLENVVESIRDRIAEASTEQPAVLVATGFFGPVPGSLLESIGRGYTDVCAALCARAVAADELQIWKEVDGVFSADPRKIANARPVPVISSNHAKILTSYGSEVIHHRAIDQADISNIPIVVKNVANPAGPGTRVVISPDLMAGPQLQWHAKRTSSTTPFMFAVTILDHLEMVHVHFDNLELSSDGHPISIMSDIMKIAKDRNAGLGMDLVNSSLGDVSFVIRDATSRSSECESELQKSLQKLRNVASVTVSPEMSYLQVVFGHHERHSHSIPCEILRALAEAKTAVKMISYGPMGSGMGFVIPSSAASAAAAAVHDALLCISQ</sequence>
<dbReference type="GO" id="GO:0004072">
    <property type="term" value="F:aspartate kinase activity"/>
    <property type="evidence" value="ECO:0007669"/>
    <property type="project" value="InterPro"/>
</dbReference>
<organism evidence="4 5">
    <name type="scientific">Lyophyllum shimeji</name>
    <name type="common">Hon-shimeji</name>
    <name type="synonym">Tricholoma shimeji</name>
    <dbReference type="NCBI Taxonomy" id="47721"/>
    <lineage>
        <taxon>Eukaryota</taxon>
        <taxon>Fungi</taxon>
        <taxon>Dikarya</taxon>
        <taxon>Basidiomycota</taxon>
        <taxon>Agaricomycotina</taxon>
        <taxon>Agaricomycetes</taxon>
        <taxon>Agaricomycetidae</taxon>
        <taxon>Agaricales</taxon>
        <taxon>Tricholomatineae</taxon>
        <taxon>Lyophyllaceae</taxon>
        <taxon>Lyophyllum</taxon>
    </lineage>
</organism>
<dbReference type="GO" id="GO:0009090">
    <property type="term" value="P:homoserine biosynthetic process"/>
    <property type="evidence" value="ECO:0007669"/>
    <property type="project" value="TreeGrafter"/>
</dbReference>
<dbReference type="GO" id="GO:0005829">
    <property type="term" value="C:cytosol"/>
    <property type="evidence" value="ECO:0007669"/>
    <property type="project" value="TreeGrafter"/>
</dbReference>
<gene>
    <name evidence="4" type="ORF">LshimejAT787_0600200</name>
</gene>
<protein>
    <submittedName>
        <fullName evidence="4">Aspartokinase</fullName>
    </submittedName>
</protein>
<dbReference type="Proteomes" id="UP001063166">
    <property type="component" value="Unassembled WGS sequence"/>
</dbReference>
<dbReference type="InterPro" id="IPR045865">
    <property type="entry name" value="ACT-like_dom_sf"/>
</dbReference>
<dbReference type="AlphaFoldDB" id="A0A9P3UMP3"/>
<feature type="domain" description="Aspartate/glutamate/uridylate kinase" evidence="3">
    <location>
        <begin position="93"/>
        <end position="467"/>
    </location>
</feature>
<keyword evidence="5" id="KW-1185">Reference proteome</keyword>